<name>A8I212_AZOC5</name>
<evidence type="ECO:0000313" key="9">
    <source>
        <dbReference type="EMBL" id="BAF90685.1"/>
    </source>
</evidence>
<reference evidence="9 10" key="3">
    <citation type="journal article" date="2008" name="BMC Genomics">
        <title>The genome of the versatile nitrogen fixer Azorhizobium caulinodans ORS571.</title>
        <authorList>
            <person name="Lee KB."/>
            <person name="Backer P.D."/>
            <person name="Aono T."/>
            <person name="Liu CT."/>
            <person name="Suzuki S."/>
            <person name="Suzuki T."/>
            <person name="Kaneko T."/>
            <person name="Yamada M."/>
            <person name="Tabata S."/>
            <person name="Kupfer D.M."/>
            <person name="Najar F.Z."/>
            <person name="Wiley G.B."/>
            <person name="Roe B."/>
            <person name="Binnewies T.T."/>
            <person name="Ussery D.W."/>
            <person name="D'Haeze W."/>
            <person name="Herder J.D."/>
            <person name="Gevers D."/>
            <person name="Vereecke D."/>
            <person name="Holsters M."/>
            <person name="Oyaizu H."/>
        </authorList>
    </citation>
    <scope>NUCLEOTIDE SEQUENCE [LARGE SCALE GENOMIC DNA]</scope>
    <source>
        <strain evidence="10">ATCC 43989 / DSM 5975 / JCM 20966 / LMG 6465 / NBRC 14845 / NCIMB 13405 / ORS 571</strain>
    </source>
</reference>
<reference evidence="9 10" key="6">
    <citation type="journal article" date="2011" name="Appl. Environ. Microbiol.">
        <title>Involvement of the azorhizobial chromosome partition gene (parA) in the onset of bacteroid differentiation during Sesbania rostrata stem nodule development.</title>
        <authorList>
            <person name="Liu CT."/>
            <person name="Lee KB."/>
            <person name="Wang YS."/>
            <person name="Peng MH."/>
            <person name="Lee KT."/>
            <person name="Suzuki S."/>
            <person name="Suzuki T."/>
            <person name="Oyaizu H."/>
        </authorList>
    </citation>
    <scope>NUCLEOTIDE SEQUENCE [LARGE SCALE GENOMIC DNA]</scope>
    <source>
        <strain evidence="10">ATCC 43989 / DSM 5975 / JCM 20966 / LMG 6465 / NBRC 14845 / NCIMB 13405 / ORS 571</strain>
    </source>
</reference>
<dbReference type="Pfam" id="PF00155">
    <property type="entry name" value="Aminotran_1_2"/>
    <property type="match status" value="1"/>
</dbReference>
<comment type="cofactor">
    <cofactor evidence="1">
        <name>pyridoxal 5'-phosphate</name>
        <dbReference type="ChEBI" id="CHEBI:597326"/>
    </cofactor>
</comment>
<evidence type="ECO:0000256" key="2">
    <source>
        <dbReference type="ARBA" id="ARBA00007441"/>
    </source>
</evidence>
<dbReference type="KEGG" id="azc:AZC_4687"/>
<sequence length="408" mass="44299">MSPMTSATLRAAAPESAEDRLLADVSAHATNLPPSGIVELMNYGRTREGLIPLWVGEGDLPTPAFICEAAAGALHRGETFYTWQRGVPELRAAIARYMTRQYGVAETPERYFVCGSGMQAINIAFALTLSPGDEIIIPTPAWPNAAAAALTRGAKPVSVPFAYGPDGFSLDFQRIADAITPRTRAIFINTPANPTGFVASREALQTLLDLARARGIWIVADEIYGRFYYGPEGRAPSFHDIMAPDDRILFVQTFSKNWAMTGWRIGWIEAPPVLGPVIENLVQFFTSGVAPFMQRGAIAALDDGEPFVAEQIARARAGCDMVADPLIATGKVDLVKPHGAFYLFLSIPGQEDVRRLALRLVDEANIGLAPGTAFGPGGERFLRLCYARGEGQLREATARFVSWLERNV</sequence>
<dbReference type="CDD" id="cd00609">
    <property type="entry name" value="AAT_like"/>
    <property type="match status" value="1"/>
</dbReference>
<evidence type="ECO:0000313" key="10">
    <source>
        <dbReference type="Proteomes" id="UP000000270"/>
    </source>
</evidence>
<dbReference type="Gene3D" id="3.40.640.10">
    <property type="entry name" value="Type I PLP-dependent aspartate aminotransferase-like (Major domain)"/>
    <property type="match status" value="1"/>
</dbReference>
<dbReference type="EC" id="2.6.1.1" evidence="3"/>
<dbReference type="SUPFAM" id="SSF53383">
    <property type="entry name" value="PLP-dependent transferases"/>
    <property type="match status" value="1"/>
</dbReference>
<dbReference type="HOGENOM" id="CLU_017584_4_3_5"/>
<reference evidence="9 10" key="4">
    <citation type="journal article" date="2009" name="Appl. Environ. Microbiol.">
        <title>Comparative genome-wide transcriptional profiling of Azorhizobium caulinodans ORS571 grown under free-living and symbiotic conditions.</title>
        <authorList>
            <person name="Tsukada S."/>
            <person name="Aono T."/>
            <person name="Akiba N."/>
            <person name="Lee KB."/>
            <person name="Liu CT."/>
            <person name="Toyazaki H."/>
            <person name="Oyaizu H."/>
        </authorList>
    </citation>
    <scope>NUCLEOTIDE SEQUENCE [LARGE SCALE GENOMIC DNA]</scope>
    <source>
        <strain evidence="10">ATCC 43989 / DSM 5975 / JCM 20966 / LMG 6465 / NBRC 14845 / NCIMB 13405 / ORS 571</strain>
    </source>
</reference>
<evidence type="ECO:0000256" key="7">
    <source>
        <dbReference type="ARBA" id="ARBA00049185"/>
    </source>
</evidence>
<proteinExistence type="inferred from homology"/>
<keyword evidence="5 9" id="KW-0808">Transferase</keyword>
<dbReference type="STRING" id="438753.AZC_4687"/>
<dbReference type="AlphaFoldDB" id="A8I212"/>
<organism evidence="9 10">
    <name type="scientific">Azorhizobium caulinodans (strain ATCC 43989 / DSM 5975 / JCM 20966 / LMG 6465 / NBRC 14845 / NCIMB 13405 / ORS 571)</name>
    <dbReference type="NCBI Taxonomy" id="438753"/>
    <lineage>
        <taxon>Bacteria</taxon>
        <taxon>Pseudomonadati</taxon>
        <taxon>Pseudomonadota</taxon>
        <taxon>Alphaproteobacteria</taxon>
        <taxon>Hyphomicrobiales</taxon>
        <taxon>Xanthobacteraceae</taxon>
        <taxon>Azorhizobium</taxon>
    </lineage>
</organism>
<evidence type="ECO:0000256" key="6">
    <source>
        <dbReference type="ARBA" id="ARBA00022898"/>
    </source>
</evidence>
<dbReference type="InterPro" id="IPR015421">
    <property type="entry name" value="PyrdxlP-dep_Trfase_major"/>
</dbReference>
<keyword evidence="10" id="KW-1185">Reference proteome</keyword>
<accession>A8I212</accession>
<reference evidence="10" key="2">
    <citation type="submission" date="2007-04" db="EMBL/GenBank/DDBJ databases">
        <title>Complete genome sequence of the nitrogen-fixing bacterium Azorhizobium caulinodans ORS571.</title>
        <authorList>
            <person name="Lee K.B."/>
            <person name="Backer P.D."/>
            <person name="Aono T."/>
            <person name="Liu C.T."/>
            <person name="Suzuki S."/>
            <person name="Suzuki T."/>
            <person name="Kaneko T."/>
            <person name="Yamada M."/>
            <person name="Tabata S."/>
            <person name="Kupfer D.M."/>
            <person name="Najar F.Z."/>
            <person name="Wiley G.B."/>
            <person name="Roe B."/>
            <person name="Binnewies T."/>
            <person name="Ussery D."/>
            <person name="Vereecke D."/>
            <person name="Gevers D."/>
            <person name="Holsters M."/>
            <person name="Oyaizu H."/>
        </authorList>
    </citation>
    <scope>NUCLEOTIDE SEQUENCE [LARGE SCALE GENOMIC DNA]</scope>
    <source>
        <strain evidence="10">ATCC 43989 / DSM 5975 / JCM 20966 / LMG 6465 / NBRC 14845 / NCIMB 13405 / ORS 571</strain>
    </source>
</reference>
<evidence type="ECO:0000256" key="1">
    <source>
        <dbReference type="ARBA" id="ARBA00001933"/>
    </source>
</evidence>
<evidence type="ECO:0000256" key="3">
    <source>
        <dbReference type="ARBA" id="ARBA00012753"/>
    </source>
</evidence>
<reference evidence="9 10" key="5">
    <citation type="journal article" date="2010" name="Appl. Environ. Microbiol.">
        <title>phrR-like gene praR of Azorhizobium caulinodans ORS571 is essential for symbiosis with Sesbania rostrata and is involved in expression of reb genes.</title>
        <authorList>
            <person name="Akiba N."/>
            <person name="Aono T."/>
            <person name="Toyazaki H."/>
            <person name="Sato S."/>
            <person name="Oyaizu H."/>
        </authorList>
    </citation>
    <scope>NUCLEOTIDE SEQUENCE [LARGE SCALE GENOMIC DNA]</scope>
    <source>
        <strain evidence="10">ATCC 43989 / DSM 5975 / JCM 20966 / LMG 6465 / NBRC 14845 / NCIMB 13405 / ORS 571</strain>
    </source>
</reference>
<dbReference type="InterPro" id="IPR015424">
    <property type="entry name" value="PyrdxlP-dep_Trfase"/>
</dbReference>
<comment type="similarity">
    <text evidence="2">Belongs to the class-I pyridoxal-phosphate-dependent aminotransferase family.</text>
</comment>
<keyword evidence="6" id="KW-0663">Pyridoxal phosphate</keyword>
<dbReference type="eggNOG" id="COG0436">
    <property type="taxonomic scope" value="Bacteria"/>
</dbReference>
<evidence type="ECO:0000256" key="5">
    <source>
        <dbReference type="ARBA" id="ARBA00022679"/>
    </source>
</evidence>
<dbReference type="NCBIfam" id="NF004770">
    <property type="entry name" value="PRK06108.1"/>
    <property type="match status" value="1"/>
</dbReference>
<feature type="domain" description="Aminotransferase class I/classII large" evidence="8">
    <location>
        <begin position="53"/>
        <end position="398"/>
    </location>
</feature>
<comment type="catalytic activity">
    <reaction evidence="7">
        <text>L-aspartate + 2-oxoglutarate = oxaloacetate + L-glutamate</text>
        <dbReference type="Rhea" id="RHEA:21824"/>
        <dbReference type="ChEBI" id="CHEBI:16452"/>
        <dbReference type="ChEBI" id="CHEBI:16810"/>
        <dbReference type="ChEBI" id="CHEBI:29985"/>
        <dbReference type="ChEBI" id="CHEBI:29991"/>
        <dbReference type="EC" id="2.6.1.1"/>
    </reaction>
</comment>
<evidence type="ECO:0000259" key="8">
    <source>
        <dbReference type="Pfam" id="PF00155"/>
    </source>
</evidence>
<dbReference type="EMBL" id="AP009384">
    <property type="protein sequence ID" value="BAF90685.1"/>
    <property type="molecule type" value="Genomic_DNA"/>
</dbReference>
<dbReference type="Proteomes" id="UP000000270">
    <property type="component" value="Chromosome"/>
</dbReference>
<dbReference type="GO" id="GO:0030170">
    <property type="term" value="F:pyridoxal phosphate binding"/>
    <property type="evidence" value="ECO:0007669"/>
    <property type="project" value="InterPro"/>
</dbReference>
<dbReference type="InterPro" id="IPR050596">
    <property type="entry name" value="AspAT/PAT-like"/>
</dbReference>
<dbReference type="PANTHER" id="PTHR46383">
    <property type="entry name" value="ASPARTATE AMINOTRANSFERASE"/>
    <property type="match status" value="1"/>
</dbReference>
<evidence type="ECO:0000256" key="4">
    <source>
        <dbReference type="ARBA" id="ARBA00022576"/>
    </source>
</evidence>
<dbReference type="InterPro" id="IPR004839">
    <property type="entry name" value="Aminotransferase_I/II_large"/>
</dbReference>
<protein>
    <recommendedName>
        <fullName evidence="3">aspartate transaminase</fullName>
        <ecNumber evidence="3">2.6.1.1</ecNumber>
    </recommendedName>
</protein>
<reference evidence="9 10" key="1">
    <citation type="journal article" date="2007" name="Appl. Environ. Microbiol.">
        <title>Rhizobial factors required for stem nodule maturation and maintenance in Sesbania rostrata-Azorhizobium caulinodans ORS571 symbiosis.</title>
        <authorList>
            <person name="Suzuki S."/>
            <person name="Aono T."/>
            <person name="Lee KB."/>
            <person name="Suzuki T."/>
            <person name="Liu CT."/>
            <person name="Miwa H."/>
            <person name="Wakao S."/>
            <person name="Iki T."/>
            <person name="Oyaizu H."/>
        </authorList>
    </citation>
    <scope>NUCLEOTIDE SEQUENCE [LARGE SCALE GENOMIC DNA]</scope>
    <source>
        <strain evidence="10">ATCC 43989 / DSM 5975 / JCM 20966 / LMG 6465 / NBRC 14845 / NCIMB 13405 / ORS 571</strain>
    </source>
</reference>
<dbReference type="GO" id="GO:0006520">
    <property type="term" value="P:amino acid metabolic process"/>
    <property type="evidence" value="ECO:0007669"/>
    <property type="project" value="InterPro"/>
</dbReference>
<keyword evidence="4 9" id="KW-0032">Aminotransferase</keyword>
<dbReference type="GO" id="GO:0004069">
    <property type="term" value="F:L-aspartate:2-oxoglutarate aminotransferase activity"/>
    <property type="evidence" value="ECO:0007669"/>
    <property type="project" value="UniProtKB-EC"/>
</dbReference>
<gene>
    <name evidence="9" type="ordered locus">AZC_4687</name>
</gene>